<organism evidence="2">
    <name type="scientific">Streptomyces sp. NBC_00060</name>
    <dbReference type="NCBI Taxonomy" id="2975636"/>
    <lineage>
        <taxon>Bacteria</taxon>
        <taxon>Bacillati</taxon>
        <taxon>Actinomycetota</taxon>
        <taxon>Actinomycetes</taxon>
        <taxon>Kitasatosporales</taxon>
        <taxon>Streptomycetaceae</taxon>
        <taxon>Streptomyces</taxon>
    </lineage>
</organism>
<reference evidence="2" key="1">
    <citation type="submission" date="2022-10" db="EMBL/GenBank/DDBJ databases">
        <title>The complete genomes of actinobacterial strains from the NBC collection.</title>
        <authorList>
            <person name="Joergensen T.S."/>
            <person name="Alvarez Arevalo M."/>
            <person name="Sterndorff E.B."/>
            <person name="Faurdal D."/>
            <person name="Vuksanovic O."/>
            <person name="Mourched A.-S."/>
            <person name="Charusanti P."/>
            <person name="Shaw S."/>
            <person name="Blin K."/>
            <person name="Weber T."/>
        </authorList>
    </citation>
    <scope>NUCLEOTIDE SEQUENCE</scope>
    <source>
        <strain evidence="2">NBC_00060</strain>
    </source>
</reference>
<evidence type="ECO:0000259" key="1">
    <source>
        <dbReference type="Pfam" id="PF18029"/>
    </source>
</evidence>
<dbReference type="InterPro" id="IPR041581">
    <property type="entry name" value="Glyoxalase_6"/>
</dbReference>
<dbReference type="Pfam" id="PF18029">
    <property type="entry name" value="Glyoxalase_6"/>
    <property type="match status" value="1"/>
</dbReference>
<dbReference type="InterPro" id="IPR029068">
    <property type="entry name" value="Glyas_Bleomycin-R_OHBP_Dase"/>
</dbReference>
<proteinExistence type="predicted"/>
<gene>
    <name evidence="2" type="ORF">OHV25_32965</name>
</gene>
<protein>
    <recommendedName>
        <fullName evidence="1">Glyoxalase-like domain-containing protein</fullName>
    </recommendedName>
</protein>
<accession>A0AAU2HAY7</accession>
<name>A0AAU2HAY7_9ACTN</name>
<evidence type="ECO:0000313" key="2">
    <source>
        <dbReference type="EMBL" id="WTU44052.1"/>
    </source>
</evidence>
<dbReference type="PANTHER" id="PTHR35908">
    <property type="entry name" value="HYPOTHETICAL FUSION PROTEIN"/>
    <property type="match status" value="1"/>
</dbReference>
<dbReference type="SUPFAM" id="SSF54593">
    <property type="entry name" value="Glyoxalase/Bleomycin resistance protein/Dihydroxybiphenyl dioxygenase"/>
    <property type="match status" value="1"/>
</dbReference>
<sequence length="149" mass="16456">MAVHWKLVVDCARPLSLAAFWAEALDYEVEDHTVLIERLVAAGAVTDELYTVVDGRKAWRTLAAVRHPDDPVEAASGVGLGRRLLFQGVPEPKQVKNRLHMDLHFGPERREAEVKRLEGLGASVLQVVVEPGTNHVVMADPEGNEFCVQ</sequence>
<dbReference type="AlphaFoldDB" id="A0AAU2HAY7"/>
<dbReference type="Gene3D" id="3.10.180.10">
    <property type="entry name" value="2,3-Dihydroxybiphenyl 1,2-Dioxygenase, domain 1"/>
    <property type="match status" value="1"/>
</dbReference>
<dbReference type="EMBL" id="CP108253">
    <property type="protein sequence ID" value="WTU44052.1"/>
    <property type="molecule type" value="Genomic_DNA"/>
</dbReference>
<dbReference type="PANTHER" id="PTHR35908:SF1">
    <property type="entry name" value="CONSERVED PROTEIN"/>
    <property type="match status" value="1"/>
</dbReference>
<feature type="domain" description="Glyoxalase-like" evidence="1">
    <location>
        <begin position="7"/>
        <end position="148"/>
    </location>
</feature>